<evidence type="ECO:0000313" key="6">
    <source>
        <dbReference type="Proteomes" id="UP000658997"/>
    </source>
</evidence>
<dbReference type="EMBL" id="LT558119">
    <property type="protein sequence ID" value="SAM78246.1"/>
    <property type="molecule type" value="Genomic_DNA"/>
</dbReference>
<reference evidence="5" key="2">
    <citation type="submission" date="2016-04" db="EMBL/GenBank/DDBJ databases">
        <authorList>
            <person name="Guldener U."/>
            <person name="Guldener U."/>
        </authorList>
    </citation>
    <scope>NUCLEOTIDE SEQUENCE [LARGE SCALE GENOMIC DNA]</scope>
    <source>
        <strain evidence="5">UB2112</strain>
    </source>
</reference>
<evidence type="ECO:0000313" key="5">
    <source>
        <dbReference type="Proteomes" id="UP000179920"/>
    </source>
</evidence>
<dbReference type="Gene3D" id="3.10.20.550">
    <property type="entry name" value="ASAP complex, SAP18 subunit"/>
    <property type="match status" value="1"/>
</dbReference>
<name>A0A1K0H3K8_9BASI</name>
<dbReference type="AlphaFoldDB" id="A0A1K0H3K8"/>
<dbReference type="InterPro" id="IPR042534">
    <property type="entry name" value="SAP18_sf"/>
</dbReference>
<dbReference type="PANTHER" id="PTHR13082">
    <property type="entry name" value="SAP18"/>
    <property type="match status" value="1"/>
</dbReference>
<evidence type="ECO:0000256" key="1">
    <source>
        <dbReference type="ARBA" id="ARBA00009143"/>
    </source>
</evidence>
<dbReference type="EMBL" id="ULHB01000098">
    <property type="protein sequence ID" value="SYW81470.1"/>
    <property type="molecule type" value="Genomic_DNA"/>
</dbReference>
<reference evidence="4" key="3">
    <citation type="submission" date="2018-08" db="EMBL/GenBank/DDBJ databases">
        <authorList>
            <person name="Guldener U."/>
        </authorList>
    </citation>
    <scope>NUCLEOTIDE SEQUENCE</scope>
    <source>
        <strain evidence="4">UB2</strain>
    </source>
</reference>
<dbReference type="PANTHER" id="PTHR13082:SF0">
    <property type="entry name" value="HISTONE DEACETYLASE COMPLEX SUBUNIT SAP18"/>
    <property type="match status" value="1"/>
</dbReference>
<dbReference type="Proteomes" id="UP000658997">
    <property type="component" value="Unassembled WGS sequence"/>
</dbReference>
<evidence type="ECO:0000313" key="4">
    <source>
        <dbReference type="EMBL" id="SYW81470.1"/>
    </source>
</evidence>
<dbReference type="GO" id="GO:0005634">
    <property type="term" value="C:nucleus"/>
    <property type="evidence" value="ECO:0007669"/>
    <property type="project" value="TreeGrafter"/>
</dbReference>
<protein>
    <submittedName>
        <fullName evidence="3">Uncharacterized protein</fullName>
    </submittedName>
</protein>
<evidence type="ECO:0000313" key="3">
    <source>
        <dbReference type="EMBL" id="SAM78246.1"/>
    </source>
</evidence>
<dbReference type="InterPro" id="IPR010516">
    <property type="entry name" value="SAP18"/>
</dbReference>
<dbReference type="Proteomes" id="UP000179920">
    <property type="component" value="Chromosome III"/>
</dbReference>
<reference evidence="3" key="1">
    <citation type="submission" date="2016-04" db="EMBL/GenBank/DDBJ databases">
        <authorList>
            <person name="Evans L.H."/>
            <person name="Alamgir A."/>
            <person name="Owens N."/>
            <person name="Weber N.D."/>
            <person name="Virtaneva K."/>
            <person name="Barbian K."/>
            <person name="Babar A."/>
            <person name="Rosenke K."/>
        </authorList>
    </citation>
    <scope>NUCLEOTIDE SEQUENCE</scope>
    <source>
        <strain evidence="3">UB2112</strain>
    </source>
</reference>
<keyword evidence="6" id="KW-1185">Reference proteome</keyword>
<accession>A0A1K0H3K8</accession>
<comment type="similarity">
    <text evidence="1">Belongs to the SAP18 family.</text>
</comment>
<organism evidence="3 5">
    <name type="scientific">Ustilago bromivora</name>
    <dbReference type="NCBI Taxonomy" id="307758"/>
    <lineage>
        <taxon>Eukaryota</taxon>
        <taxon>Fungi</taxon>
        <taxon>Dikarya</taxon>
        <taxon>Basidiomycota</taxon>
        <taxon>Ustilaginomycotina</taxon>
        <taxon>Ustilaginomycetes</taxon>
        <taxon>Ustilaginales</taxon>
        <taxon>Ustilaginaceae</taxon>
        <taxon>Ustilago</taxon>
    </lineage>
</organism>
<evidence type="ECO:0000256" key="2">
    <source>
        <dbReference type="SAM" id="MobiDB-lite"/>
    </source>
</evidence>
<sequence length="208" mass="23384">MEERPPSPGDDATPFLLRVFVKPVPFRSLEDFHSEGRLSRDEFKLHVWKTNTLREVAQMLYDADTCISTPLALHAFRRIHRSERLPGDFEATPIGVGITRVPLASVSALLSDLDTPDEDRMDTDTPEQRQNKAHDRVSTSKLLGWDLLEDEIDENAAAITLAELNLVDGDMVDCVIKPDPSLALAPKPSRPMGRDRQPPPERFSHSPR</sequence>
<feature type="region of interest" description="Disordered" evidence="2">
    <location>
        <begin position="179"/>
        <end position="208"/>
    </location>
</feature>
<feature type="region of interest" description="Disordered" evidence="2">
    <location>
        <begin position="112"/>
        <end position="136"/>
    </location>
</feature>
<dbReference type="Pfam" id="PF06487">
    <property type="entry name" value="SAP18"/>
    <property type="match status" value="1"/>
</dbReference>
<dbReference type="OrthoDB" id="440566at2759"/>
<gene>
    <name evidence="4" type="ORF">UBRO2_04340</name>
    <name evidence="3" type="ORF">UBRO_01975</name>
</gene>
<feature type="compositionally biased region" description="Basic and acidic residues" evidence="2">
    <location>
        <begin position="192"/>
        <end position="208"/>
    </location>
</feature>
<proteinExistence type="inferred from homology"/>
<feature type="compositionally biased region" description="Basic and acidic residues" evidence="2">
    <location>
        <begin position="122"/>
        <end position="136"/>
    </location>
</feature>